<feature type="region of interest" description="Disordered" evidence="2">
    <location>
        <begin position="58"/>
        <end position="82"/>
    </location>
</feature>
<comment type="caution">
    <text evidence="3">The sequence shown here is derived from an EMBL/GenBank/DDBJ whole genome shotgun (WGS) entry which is preliminary data.</text>
</comment>
<reference evidence="3 4" key="1">
    <citation type="journal article" date="2021" name="MBio">
        <title>A New Model Trypanosomatid, Novymonas esmeraldas: Genomic Perception of Its 'Candidatus Pandoraea novymonadis' Endosymbiont.</title>
        <authorList>
            <person name="Zakharova A."/>
            <person name="Saura A."/>
            <person name="Butenko A."/>
            <person name="Podesvova L."/>
            <person name="Warmusova S."/>
            <person name="Kostygov A.Y."/>
            <person name="Nenarokova A."/>
            <person name="Lukes J."/>
            <person name="Opperdoes F.R."/>
            <person name="Yurchenko V."/>
        </authorList>
    </citation>
    <scope>NUCLEOTIDE SEQUENCE [LARGE SCALE GENOMIC DNA]</scope>
    <source>
        <strain evidence="3 4">E262AT.01</strain>
    </source>
</reference>
<dbReference type="SUPFAM" id="SSF51126">
    <property type="entry name" value="Pectin lyase-like"/>
    <property type="match status" value="1"/>
</dbReference>
<evidence type="ECO:0000256" key="2">
    <source>
        <dbReference type="SAM" id="MobiDB-lite"/>
    </source>
</evidence>
<organism evidence="3 4">
    <name type="scientific">Novymonas esmeraldas</name>
    <dbReference type="NCBI Taxonomy" id="1808958"/>
    <lineage>
        <taxon>Eukaryota</taxon>
        <taxon>Discoba</taxon>
        <taxon>Euglenozoa</taxon>
        <taxon>Kinetoplastea</taxon>
        <taxon>Metakinetoplastina</taxon>
        <taxon>Trypanosomatida</taxon>
        <taxon>Trypanosomatidae</taxon>
        <taxon>Novymonas</taxon>
    </lineage>
</organism>
<feature type="coiled-coil region" evidence="1">
    <location>
        <begin position="82"/>
        <end position="116"/>
    </location>
</feature>
<feature type="region of interest" description="Disordered" evidence="2">
    <location>
        <begin position="127"/>
        <end position="146"/>
    </location>
</feature>
<accession>A0AAW0EU40</accession>
<name>A0AAW0EU40_9TRYP</name>
<gene>
    <name evidence="3" type="ORF">NESM_000720100</name>
</gene>
<keyword evidence="1" id="KW-0175">Coiled coil</keyword>
<evidence type="ECO:0000313" key="3">
    <source>
        <dbReference type="EMBL" id="KAK7197683.1"/>
    </source>
</evidence>
<keyword evidence="4" id="KW-1185">Reference proteome</keyword>
<sequence>MPPLLSRWRHCASSCAGWVLSPLGVRAAAASQRPRRVVSITQPASHLTPTRTLFSGWGASKAAAAQSPPAHSGGGGDAPVASDASTVELQQLRQQVVDLKEALEASQEAVKQLLLLSAQHRLRGAASTASATPDAATAATAPPPAPAAPVDCCQHGSGACYVVRTSEELVDALRGRGSEHASRTVVLDGRIFLLDTHAPVVVDRARVSIVGNNAVVVGHVAVKGRGALLSASDVFFLAPSDMQLRQAAASGASAATVPLFINPTGRTEKNAAAVLMPVIGATVGASVHLTRCTVSSGRDGVYLGMGSRCTLHHVRVVNCIRGLYEGVGCRASVVAACTFQANRYHMVLLGPNNAQRSAQLFRESAGGADATRSEYSATFTSSAAVTDVLAPGLSSNSAIAIQQTKAQVVLQHNPIVDIYEDCWTDGAHVRLSERDATSGLSDPLF</sequence>
<evidence type="ECO:0000313" key="4">
    <source>
        <dbReference type="Proteomes" id="UP001430356"/>
    </source>
</evidence>
<evidence type="ECO:0008006" key="5">
    <source>
        <dbReference type="Google" id="ProtNLM"/>
    </source>
</evidence>
<dbReference type="Proteomes" id="UP001430356">
    <property type="component" value="Unassembled WGS sequence"/>
</dbReference>
<evidence type="ECO:0000256" key="1">
    <source>
        <dbReference type="SAM" id="Coils"/>
    </source>
</evidence>
<protein>
    <recommendedName>
        <fullName evidence="5">Right handed beta helix domain-containing protein</fullName>
    </recommendedName>
</protein>
<dbReference type="AlphaFoldDB" id="A0AAW0EU40"/>
<proteinExistence type="predicted"/>
<dbReference type="EMBL" id="JAECZO010000115">
    <property type="protein sequence ID" value="KAK7197683.1"/>
    <property type="molecule type" value="Genomic_DNA"/>
</dbReference>
<dbReference type="InterPro" id="IPR011050">
    <property type="entry name" value="Pectin_lyase_fold/virulence"/>
</dbReference>
<feature type="compositionally biased region" description="Low complexity" evidence="2">
    <location>
        <begin position="127"/>
        <end position="140"/>
    </location>
</feature>
<feature type="compositionally biased region" description="Low complexity" evidence="2">
    <location>
        <begin position="58"/>
        <end position="71"/>
    </location>
</feature>